<dbReference type="AlphaFoldDB" id="A0A8K0K1T8"/>
<dbReference type="EMBL" id="KZ308294">
    <property type="protein sequence ID" value="KAG8226742.1"/>
    <property type="molecule type" value="Genomic_DNA"/>
</dbReference>
<evidence type="ECO:0000256" key="1">
    <source>
        <dbReference type="SAM" id="MobiDB-lite"/>
    </source>
</evidence>
<dbReference type="Proteomes" id="UP000792457">
    <property type="component" value="Unassembled WGS sequence"/>
</dbReference>
<comment type="caution">
    <text evidence="2">The sequence shown here is derived from an EMBL/GenBank/DDBJ whole genome shotgun (WGS) entry which is preliminary data.</text>
</comment>
<organism evidence="2 3">
    <name type="scientific">Ladona fulva</name>
    <name type="common">Scarce chaser dragonfly</name>
    <name type="synonym">Libellula fulva</name>
    <dbReference type="NCBI Taxonomy" id="123851"/>
    <lineage>
        <taxon>Eukaryota</taxon>
        <taxon>Metazoa</taxon>
        <taxon>Ecdysozoa</taxon>
        <taxon>Arthropoda</taxon>
        <taxon>Hexapoda</taxon>
        <taxon>Insecta</taxon>
        <taxon>Pterygota</taxon>
        <taxon>Palaeoptera</taxon>
        <taxon>Odonata</taxon>
        <taxon>Epiprocta</taxon>
        <taxon>Anisoptera</taxon>
        <taxon>Libelluloidea</taxon>
        <taxon>Libellulidae</taxon>
        <taxon>Ladona</taxon>
    </lineage>
</organism>
<sequence>MADENVLSMSLDEIIKLKRKGGGSETRQRLNIGARGNGARGATYQVKTGKPRISGAQAQIRRRGGRILGGNTSTRGRNWNQESNTVRGHFTRYRNVNKNHQRQYQIALGRSKLQMAKRFLRMRQRGRSTGDVASRNAGLSPRVSVRGIRGVRGQRFRRGRIGVQSPRLIPNSFRSDQLLRLSRLNTYRSKINRKLRRAQSTSYQQRNHLPYHTGALNPEIQMVIAGIQGKSNPSTYGVSNAGVRRGRGRGRGFGGFSRRGRTQLPTGLVDNARRQGLPLGVTGNTLNERFSGLR</sequence>
<reference evidence="2" key="1">
    <citation type="submission" date="2013-04" db="EMBL/GenBank/DDBJ databases">
        <authorList>
            <person name="Qu J."/>
            <person name="Murali S.C."/>
            <person name="Bandaranaike D."/>
            <person name="Bellair M."/>
            <person name="Blankenburg K."/>
            <person name="Chao H."/>
            <person name="Dinh H."/>
            <person name="Doddapaneni H."/>
            <person name="Downs B."/>
            <person name="Dugan-Rocha S."/>
            <person name="Elkadiri S."/>
            <person name="Gnanaolivu R.D."/>
            <person name="Hernandez B."/>
            <person name="Javaid M."/>
            <person name="Jayaseelan J.C."/>
            <person name="Lee S."/>
            <person name="Li M."/>
            <person name="Ming W."/>
            <person name="Munidasa M."/>
            <person name="Muniz J."/>
            <person name="Nguyen L."/>
            <person name="Ongeri F."/>
            <person name="Osuji N."/>
            <person name="Pu L.-L."/>
            <person name="Puazo M."/>
            <person name="Qu C."/>
            <person name="Quiroz J."/>
            <person name="Raj R."/>
            <person name="Weissenberger G."/>
            <person name="Xin Y."/>
            <person name="Zou X."/>
            <person name="Han Y."/>
            <person name="Richards S."/>
            <person name="Worley K."/>
            <person name="Muzny D."/>
            <person name="Gibbs R."/>
        </authorList>
    </citation>
    <scope>NUCLEOTIDE SEQUENCE</scope>
    <source>
        <strain evidence="2">Sampled in the wild</strain>
    </source>
</reference>
<gene>
    <name evidence="2" type="ORF">J437_LFUL004393</name>
</gene>
<keyword evidence="3" id="KW-1185">Reference proteome</keyword>
<feature type="region of interest" description="Disordered" evidence="1">
    <location>
        <begin position="235"/>
        <end position="263"/>
    </location>
</feature>
<proteinExistence type="predicted"/>
<name>A0A8K0K1T8_LADFU</name>
<evidence type="ECO:0000313" key="2">
    <source>
        <dbReference type="EMBL" id="KAG8226742.1"/>
    </source>
</evidence>
<evidence type="ECO:0000313" key="3">
    <source>
        <dbReference type="Proteomes" id="UP000792457"/>
    </source>
</evidence>
<evidence type="ECO:0008006" key="4">
    <source>
        <dbReference type="Google" id="ProtNLM"/>
    </source>
</evidence>
<reference evidence="2" key="2">
    <citation type="submission" date="2017-10" db="EMBL/GenBank/DDBJ databases">
        <title>Ladona fulva Genome sequencing and assembly.</title>
        <authorList>
            <person name="Murali S."/>
            <person name="Richards S."/>
            <person name="Bandaranaike D."/>
            <person name="Bellair M."/>
            <person name="Blankenburg K."/>
            <person name="Chao H."/>
            <person name="Dinh H."/>
            <person name="Doddapaneni H."/>
            <person name="Dugan-Rocha S."/>
            <person name="Elkadiri S."/>
            <person name="Gnanaolivu R."/>
            <person name="Hernandez B."/>
            <person name="Skinner E."/>
            <person name="Javaid M."/>
            <person name="Lee S."/>
            <person name="Li M."/>
            <person name="Ming W."/>
            <person name="Munidasa M."/>
            <person name="Muniz J."/>
            <person name="Nguyen L."/>
            <person name="Hughes D."/>
            <person name="Osuji N."/>
            <person name="Pu L.-L."/>
            <person name="Puazo M."/>
            <person name="Qu C."/>
            <person name="Quiroz J."/>
            <person name="Raj R."/>
            <person name="Weissenberger G."/>
            <person name="Xin Y."/>
            <person name="Zou X."/>
            <person name="Han Y."/>
            <person name="Worley K."/>
            <person name="Muzny D."/>
            <person name="Gibbs R."/>
        </authorList>
    </citation>
    <scope>NUCLEOTIDE SEQUENCE</scope>
    <source>
        <strain evidence="2">Sampled in the wild</strain>
    </source>
</reference>
<dbReference type="OrthoDB" id="10671629at2759"/>
<protein>
    <recommendedName>
        <fullName evidence="4">Forty-two-three domain-containing protein 1</fullName>
    </recommendedName>
</protein>
<accession>A0A8K0K1T8</accession>